<keyword evidence="2" id="KW-1185">Reference proteome</keyword>
<comment type="caution">
    <text evidence="1">The sequence shown here is derived from an EMBL/GenBank/DDBJ whole genome shotgun (WGS) entry which is preliminary data.</text>
</comment>
<dbReference type="EMBL" id="BABT02000054">
    <property type="protein sequence ID" value="GAA95159.1"/>
    <property type="molecule type" value="Genomic_DNA"/>
</dbReference>
<dbReference type="HOGENOM" id="CLU_1428336_0_0_1"/>
<dbReference type="AlphaFoldDB" id="G7DWP7"/>
<protein>
    <submittedName>
        <fullName evidence="1">Uncharacterized protein</fullName>
    </submittedName>
</protein>
<reference evidence="1 2" key="2">
    <citation type="journal article" date="2012" name="Open Biol.">
        <title>Characteristics of nucleosomes and linker DNA regions on the genome of the basidiomycete Mixia osmundae revealed by mono- and dinucleosome mapping.</title>
        <authorList>
            <person name="Nishida H."/>
            <person name="Kondo S."/>
            <person name="Matsumoto T."/>
            <person name="Suzuki Y."/>
            <person name="Yoshikawa H."/>
            <person name="Taylor T.D."/>
            <person name="Sugiyama J."/>
        </authorList>
    </citation>
    <scope>NUCLEOTIDE SEQUENCE [LARGE SCALE GENOMIC DNA]</scope>
    <source>
        <strain evidence="2">CBS 9802 / IAM 14324 / JCM 22182 / KY 12970</strain>
    </source>
</reference>
<organism evidence="1 2">
    <name type="scientific">Mixia osmundae (strain CBS 9802 / IAM 14324 / JCM 22182 / KY 12970)</name>
    <dbReference type="NCBI Taxonomy" id="764103"/>
    <lineage>
        <taxon>Eukaryota</taxon>
        <taxon>Fungi</taxon>
        <taxon>Dikarya</taxon>
        <taxon>Basidiomycota</taxon>
        <taxon>Pucciniomycotina</taxon>
        <taxon>Mixiomycetes</taxon>
        <taxon>Mixiales</taxon>
        <taxon>Mixiaceae</taxon>
        <taxon>Mixia</taxon>
    </lineage>
</organism>
<evidence type="ECO:0000313" key="1">
    <source>
        <dbReference type="EMBL" id="GAA95159.1"/>
    </source>
</evidence>
<reference evidence="1 2" key="1">
    <citation type="journal article" date="2011" name="J. Gen. Appl. Microbiol.">
        <title>Draft genome sequencing of the enigmatic basidiomycete Mixia osmundae.</title>
        <authorList>
            <person name="Nishida H."/>
            <person name="Nagatsuka Y."/>
            <person name="Sugiyama J."/>
        </authorList>
    </citation>
    <scope>NUCLEOTIDE SEQUENCE [LARGE SCALE GENOMIC DNA]</scope>
    <source>
        <strain evidence="2">CBS 9802 / IAM 14324 / JCM 22182 / KY 12970</strain>
    </source>
</reference>
<evidence type="ECO:0000313" key="2">
    <source>
        <dbReference type="Proteomes" id="UP000009131"/>
    </source>
</evidence>
<dbReference type="Proteomes" id="UP000009131">
    <property type="component" value="Unassembled WGS sequence"/>
</dbReference>
<sequence length="190" mass="20151">MGLTIPIYAICNIVRLTVSEHGSTWTIFEVLPPVVQVIIESLPQDLFLARRECIIVLALQASSSEDCQVSAEHRLDFPLRTAFEEVLLGDVTALQGCLLRSPHLLTLPKYGNSTSARLMTSSMSISTSAVASGIAISAVRAAFAAPSASAVSLANGNVATKAALQAPIQNSCSLEVPGRFIKVKLNSSQE</sequence>
<dbReference type="InParanoid" id="G7DWP7"/>
<accession>G7DWP7</accession>
<gene>
    <name evidence="1" type="primary">Mo01814</name>
    <name evidence="1" type="ORF">E5Q_01814</name>
</gene>
<proteinExistence type="predicted"/>
<name>G7DWP7_MIXOS</name>